<dbReference type="AlphaFoldDB" id="A0A9N8DKS7"/>
<proteinExistence type="predicted"/>
<name>A0A9N8DKS7_9STRA</name>
<dbReference type="EMBL" id="CAICTM010000138">
    <property type="protein sequence ID" value="CAB9502544.1"/>
    <property type="molecule type" value="Genomic_DNA"/>
</dbReference>
<evidence type="ECO:0000313" key="2">
    <source>
        <dbReference type="Proteomes" id="UP001153069"/>
    </source>
</evidence>
<dbReference type="Proteomes" id="UP001153069">
    <property type="component" value="Unassembled WGS sequence"/>
</dbReference>
<protein>
    <recommendedName>
        <fullName evidence="3">Mitochondrial import receptor subunit TOM7</fullName>
    </recommendedName>
</protein>
<comment type="caution">
    <text evidence="1">The sequence shown here is derived from an EMBL/GenBank/DDBJ whole genome shotgun (WGS) entry which is preliminary data.</text>
</comment>
<evidence type="ECO:0000313" key="1">
    <source>
        <dbReference type="EMBL" id="CAB9502544.1"/>
    </source>
</evidence>
<reference evidence="1" key="1">
    <citation type="submission" date="2020-06" db="EMBL/GenBank/DDBJ databases">
        <authorList>
            <consortium name="Plant Systems Biology data submission"/>
        </authorList>
    </citation>
    <scope>NUCLEOTIDE SEQUENCE</scope>
    <source>
        <strain evidence="1">D6</strain>
    </source>
</reference>
<gene>
    <name evidence="1" type="ORF">SEMRO_139_G065190.1</name>
</gene>
<organism evidence="1 2">
    <name type="scientific">Seminavis robusta</name>
    <dbReference type="NCBI Taxonomy" id="568900"/>
    <lineage>
        <taxon>Eukaryota</taxon>
        <taxon>Sar</taxon>
        <taxon>Stramenopiles</taxon>
        <taxon>Ochrophyta</taxon>
        <taxon>Bacillariophyta</taxon>
        <taxon>Bacillariophyceae</taxon>
        <taxon>Bacillariophycidae</taxon>
        <taxon>Naviculales</taxon>
        <taxon>Naviculaceae</taxon>
        <taxon>Seminavis</taxon>
    </lineage>
</organism>
<accession>A0A9N8DKS7</accession>
<sequence length="76" mass="8895">MRAIDTKMPVPRRRQRTTLMQIQNLPSLALKLFDIDFVFKKTRIFLLYGVAPAVIYIGMNTEPRPASWFELINILD</sequence>
<dbReference type="OrthoDB" id="40396at2759"/>
<evidence type="ECO:0008006" key="3">
    <source>
        <dbReference type="Google" id="ProtNLM"/>
    </source>
</evidence>
<keyword evidence="2" id="KW-1185">Reference proteome</keyword>